<dbReference type="AlphaFoldDB" id="A0A1H4P998"/>
<dbReference type="EMBL" id="FNRT01000002">
    <property type="protein sequence ID" value="SEC04023.1"/>
    <property type="molecule type" value="Genomic_DNA"/>
</dbReference>
<name>A0A1H4P998_9ACTN</name>
<protein>
    <submittedName>
        <fullName evidence="1">Uncharacterized protein</fullName>
    </submittedName>
</protein>
<dbReference type="RefSeq" id="WP_090968597.1">
    <property type="nucleotide sequence ID" value="NZ_FNRT01000002.1"/>
</dbReference>
<accession>A0A1H4P998</accession>
<gene>
    <name evidence="1" type="ORF">SAMN04489844_1558</name>
</gene>
<sequence>MRLIDELDDLYDHYLRRIDAAVEADDVALAERLAQAYEDDAVQLMAEREGLTSMLPLTPQARPASALRRMVDRLRSRVAA</sequence>
<reference evidence="2" key="1">
    <citation type="submission" date="2016-10" db="EMBL/GenBank/DDBJ databases">
        <authorList>
            <person name="Varghese N."/>
            <person name="Submissions S."/>
        </authorList>
    </citation>
    <scope>NUCLEOTIDE SEQUENCE [LARGE SCALE GENOMIC DNA]</scope>
    <source>
        <strain evidence="2">DSM 22017</strain>
    </source>
</reference>
<dbReference type="OrthoDB" id="5193125at2"/>
<proteinExistence type="predicted"/>
<dbReference type="Proteomes" id="UP000198742">
    <property type="component" value="Unassembled WGS sequence"/>
</dbReference>
<evidence type="ECO:0000313" key="2">
    <source>
        <dbReference type="Proteomes" id="UP000198742"/>
    </source>
</evidence>
<keyword evidence="2" id="KW-1185">Reference proteome</keyword>
<organism evidence="1 2">
    <name type="scientific">Nocardioides exalbidus</name>
    <dbReference type="NCBI Taxonomy" id="402596"/>
    <lineage>
        <taxon>Bacteria</taxon>
        <taxon>Bacillati</taxon>
        <taxon>Actinomycetota</taxon>
        <taxon>Actinomycetes</taxon>
        <taxon>Propionibacteriales</taxon>
        <taxon>Nocardioidaceae</taxon>
        <taxon>Nocardioides</taxon>
    </lineage>
</organism>
<evidence type="ECO:0000313" key="1">
    <source>
        <dbReference type="EMBL" id="SEC04023.1"/>
    </source>
</evidence>